<sequence>MGISTKLGFQPLLQKVFVILVGGLFLLAAPAFSDDFDATEFAQDLRVDEQLRHLFQMFLGDPGTYRQMSTMAFEARRT</sequence>
<reference evidence="1" key="1">
    <citation type="submission" date="2017-08" db="EMBL/GenBank/DDBJ databases">
        <authorList>
            <person name="Imhoff J.F."/>
            <person name="Rahn T."/>
            <person name="Kuenzel S."/>
            <person name="Neulinger S.C."/>
        </authorList>
    </citation>
    <scope>NUCLEOTIDE SEQUENCE</scope>
    <source>
        <strain evidence="1">DSM 11080</strain>
    </source>
</reference>
<name>A0AAJ0U3U0_9GAMM</name>
<reference evidence="1" key="2">
    <citation type="journal article" date="2020" name="Microorganisms">
        <title>Osmotic Adaptation and Compatible Solute Biosynthesis of Phototrophic Bacteria as Revealed from Genome Analyses.</title>
        <authorList>
            <person name="Imhoff J.F."/>
            <person name="Rahn T."/>
            <person name="Kunzel S."/>
            <person name="Keller A."/>
            <person name="Neulinger S.C."/>
        </authorList>
    </citation>
    <scope>NUCLEOTIDE SEQUENCE</scope>
    <source>
        <strain evidence="1">DSM 11080</strain>
    </source>
</reference>
<dbReference type="EMBL" id="NRSJ01000009">
    <property type="protein sequence ID" value="MBK1704307.1"/>
    <property type="molecule type" value="Genomic_DNA"/>
</dbReference>
<evidence type="ECO:0000313" key="2">
    <source>
        <dbReference type="Proteomes" id="UP001296776"/>
    </source>
</evidence>
<gene>
    <name evidence="1" type="ORF">CKO40_07035</name>
</gene>
<organism evidence="1 2">
    <name type="scientific">Halochromatium glycolicum</name>
    <dbReference type="NCBI Taxonomy" id="85075"/>
    <lineage>
        <taxon>Bacteria</taxon>
        <taxon>Pseudomonadati</taxon>
        <taxon>Pseudomonadota</taxon>
        <taxon>Gammaproteobacteria</taxon>
        <taxon>Chromatiales</taxon>
        <taxon>Chromatiaceae</taxon>
        <taxon>Halochromatium</taxon>
    </lineage>
</organism>
<dbReference type="AlphaFoldDB" id="A0AAJ0U3U0"/>
<protein>
    <submittedName>
        <fullName evidence="1">Uncharacterized protein</fullName>
    </submittedName>
</protein>
<proteinExistence type="predicted"/>
<keyword evidence="2" id="KW-1185">Reference proteome</keyword>
<comment type="caution">
    <text evidence="1">The sequence shown here is derived from an EMBL/GenBank/DDBJ whole genome shotgun (WGS) entry which is preliminary data.</text>
</comment>
<accession>A0AAJ0U3U0</accession>
<dbReference type="Proteomes" id="UP001296776">
    <property type="component" value="Unassembled WGS sequence"/>
</dbReference>
<evidence type="ECO:0000313" key="1">
    <source>
        <dbReference type="EMBL" id="MBK1704307.1"/>
    </source>
</evidence>